<sequence length="204" mass="21275">MSGLASFMPDFGAAQSDRTAGPAIDDAVLEAREAKAYEQGYRAGWSDAVDAQSADGKRLTAEVAQNLRDLSFTYHEAYSHVLRAMTPLLEDIVDKVVPAALGDGLAAHVVSELQARAGTLGAMSVTIAVAPEQLPLVEPLVLRDVGFAVDVIADGALSEGQADIRLADSEERIDLSDIADGIRAAVATLANAGTLTSEGRFAHG</sequence>
<organism evidence="1 2">
    <name type="scientific">Roseivivax halodurans JCM 10272</name>
    <dbReference type="NCBI Taxonomy" id="1449350"/>
    <lineage>
        <taxon>Bacteria</taxon>
        <taxon>Pseudomonadati</taxon>
        <taxon>Pseudomonadota</taxon>
        <taxon>Alphaproteobacteria</taxon>
        <taxon>Rhodobacterales</taxon>
        <taxon>Roseobacteraceae</taxon>
        <taxon>Roseivivax</taxon>
    </lineage>
</organism>
<dbReference type="OrthoDB" id="7870971at2"/>
<protein>
    <submittedName>
        <fullName evidence="1">ABC transporter ATP-binding protein</fullName>
    </submittedName>
</protein>
<accession>X7EIP3</accession>
<reference evidence="1 2" key="1">
    <citation type="submission" date="2014-01" db="EMBL/GenBank/DDBJ databases">
        <title>Roseivivax halodurans JCM 10272 Genome Sequencing.</title>
        <authorList>
            <person name="Lai Q."/>
            <person name="Li G."/>
            <person name="Shao Z."/>
        </authorList>
    </citation>
    <scope>NUCLEOTIDE SEQUENCE [LARGE SCALE GENOMIC DNA]</scope>
    <source>
        <strain evidence="1 2">JCM 10272</strain>
    </source>
</reference>
<dbReference type="eggNOG" id="COG1317">
    <property type="taxonomic scope" value="Bacteria"/>
</dbReference>
<evidence type="ECO:0000313" key="2">
    <source>
        <dbReference type="Proteomes" id="UP000022447"/>
    </source>
</evidence>
<dbReference type="GO" id="GO:0005524">
    <property type="term" value="F:ATP binding"/>
    <property type="evidence" value="ECO:0007669"/>
    <property type="project" value="UniProtKB-KW"/>
</dbReference>
<keyword evidence="2" id="KW-1185">Reference proteome</keyword>
<gene>
    <name evidence="1" type="ORF">OCH239_19645</name>
</gene>
<dbReference type="Proteomes" id="UP000022447">
    <property type="component" value="Unassembled WGS sequence"/>
</dbReference>
<evidence type="ECO:0000313" key="1">
    <source>
        <dbReference type="EMBL" id="ETX15013.1"/>
    </source>
</evidence>
<name>X7EIP3_9RHOB</name>
<dbReference type="AlphaFoldDB" id="X7EIP3"/>
<keyword evidence="1" id="KW-0067">ATP-binding</keyword>
<dbReference type="PATRIC" id="fig|1449350.3.peg.1834"/>
<keyword evidence="1" id="KW-0547">Nucleotide-binding</keyword>
<dbReference type="STRING" id="1449350.OCH239_19645"/>
<proteinExistence type="predicted"/>
<dbReference type="RefSeq" id="WP_051489386.1">
    <property type="nucleotide sequence ID" value="NZ_JALZ01000007.1"/>
</dbReference>
<comment type="caution">
    <text evidence="1">The sequence shown here is derived from an EMBL/GenBank/DDBJ whole genome shotgun (WGS) entry which is preliminary data.</text>
</comment>
<dbReference type="EMBL" id="JALZ01000007">
    <property type="protein sequence ID" value="ETX15013.1"/>
    <property type="molecule type" value="Genomic_DNA"/>
</dbReference>